<dbReference type="InterPro" id="IPR002347">
    <property type="entry name" value="SDR_fam"/>
</dbReference>
<comment type="caution">
    <text evidence="4">The sequence shown here is derived from an EMBL/GenBank/DDBJ whole genome shotgun (WGS) entry which is preliminary data.</text>
</comment>
<accession>W7IHT8</accession>
<gene>
    <name evidence="4" type="ORF">UO65_4778</name>
</gene>
<feature type="domain" description="Ketoreductase" evidence="3">
    <location>
        <begin position="13"/>
        <end position="192"/>
    </location>
</feature>
<keyword evidence="5" id="KW-1185">Reference proteome</keyword>
<dbReference type="CDD" id="cd05233">
    <property type="entry name" value="SDR_c"/>
    <property type="match status" value="1"/>
</dbReference>
<dbReference type="InterPro" id="IPR057326">
    <property type="entry name" value="KR_dom"/>
</dbReference>
<dbReference type="PATRIC" id="fig|909613.9.peg.4777"/>
<evidence type="ECO:0000313" key="4">
    <source>
        <dbReference type="EMBL" id="EWC59918.1"/>
    </source>
</evidence>
<dbReference type="Pfam" id="PF13561">
    <property type="entry name" value="adh_short_C2"/>
    <property type="match status" value="1"/>
</dbReference>
<dbReference type="Gene3D" id="3.40.50.720">
    <property type="entry name" value="NAD(P)-binding Rossmann-like Domain"/>
    <property type="match status" value="1"/>
</dbReference>
<dbReference type="PANTHER" id="PTHR43943">
    <property type="entry name" value="DEHYDROGENASE/REDUCTASE (SDR FAMILY) MEMBER 4"/>
    <property type="match status" value="1"/>
</dbReference>
<dbReference type="EMBL" id="AYXG01000183">
    <property type="protein sequence ID" value="EWC59918.1"/>
    <property type="molecule type" value="Genomic_DNA"/>
</dbReference>
<dbReference type="eggNOG" id="COG1028">
    <property type="taxonomic scope" value="Bacteria"/>
</dbReference>
<reference evidence="4 5" key="1">
    <citation type="journal article" date="2014" name="Genome Announc.">
        <title>Draft Genome Sequence of the Antitrypanosomally Active Sponge-Associated Bacterium Actinokineospora sp. Strain EG49.</title>
        <authorList>
            <person name="Harjes J."/>
            <person name="Ryu T."/>
            <person name="Abdelmohsen U.R."/>
            <person name="Moitinho-Silva L."/>
            <person name="Horn H."/>
            <person name="Ravasi T."/>
            <person name="Hentschel U."/>
        </authorList>
    </citation>
    <scope>NUCLEOTIDE SEQUENCE [LARGE SCALE GENOMIC DNA]</scope>
    <source>
        <strain evidence="4 5">EG49</strain>
    </source>
</reference>
<dbReference type="PRINTS" id="PR00081">
    <property type="entry name" value="GDHRDH"/>
</dbReference>
<proteinExistence type="inferred from homology"/>
<dbReference type="GO" id="GO:0004316">
    <property type="term" value="F:3-oxoacyl-[acyl-carrier-protein] reductase (NADPH) activity"/>
    <property type="evidence" value="ECO:0007669"/>
    <property type="project" value="UniProtKB-EC"/>
</dbReference>
<sequence>MGDRAMSGLLDDKVAVVTGGTSGIGLAIARRFIAEGALVYITGRRQAQIDAAAAELGPRAVAVRCDVGNLAELDALYEVVMQRSGRIDVLVANAGGAVPAVLGDITEEQFDSMFATNVKGAVFGVQKAMPLLSRGASVILIGSSTSTRPDRGMEVYGATKAALRNFARSWTLNARENGFRVNVLSPGPIRTPGLLGVVSEDQRDDFVAMFEDVLPAGRLGDPDEVASAALLLASDTATYVNGAEWFIDGGYTSV</sequence>
<dbReference type="SUPFAM" id="SSF51735">
    <property type="entry name" value="NAD(P)-binding Rossmann-fold domains"/>
    <property type="match status" value="1"/>
</dbReference>
<dbReference type="FunFam" id="3.40.50.720:FF:000084">
    <property type="entry name" value="Short-chain dehydrogenase reductase"/>
    <property type="match status" value="1"/>
</dbReference>
<keyword evidence="2 4" id="KW-0560">Oxidoreductase</keyword>
<dbReference type="SMART" id="SM00822">
    <property type="entry name" value="PKS_KR"/>
    <property type="match status" value="1"/>
</dbReference>
<dbReference type="PANTHER" id="PTHR43943:SF2">
    <property type="entry name" value="DEHYDROGENASE_REDUCTASE 4"/>
    <property type="match status" value="1"/>
</dbReference>
<dbReference type="InterPro" id="IPR036291">
    <property type="entry name" value="NAD(P)-bd_dom_sf"/>
</dbReference>
<name>W7IHT8_9PSEU</name>
<evidence type="ECO:0000256" key="1">
    <source>
        <dbReference type="ARBA" id="ARBA00006484"/>
    </source>
</evidence>
<dbReference type="STRING" id="909613.UO65_4778"/>
<dbReference type="EC" id="1.1.1.100" evidence="4"/>
<dbReference type="AlphaFoldDB" id="W7IHT8"/>
<evidence type="ECO:0000256" key="2">
    <source>
        <dbReference type="ARBA" id="ARBA00023002"/>
    </source>
</evidence>
<comment type="similarity">
    <text evidence="1">Belongs to the short-chain dehydrogenases/reductases (SDR) family.</text>
</comment>
<dbReference type="Proteomes" id="UP000019277">
    <property type="component" value="Unassembled WGS sequence"/>
</dbReference>
<organism evidence="4 5">
    <name type="scientific">Actinokineospora spheciospongiae</name>
    <dbReference type="NCBI Taxonomy" id="909613"/>
    <lineage>
        <taxon>Bacteria</taxon>
        <taxon>Bacillati</taxon>
        <taxon>Actinomycetota</taxon>
        <taxon>Actinomycetes</taxon>
        <taxon>Pseudonocardiales</taxon>
        <taxon>Pseudonocardiaceae</taxon>
        <taxon>Actinokineospora</taxon>
    </lineage>
</organism>
<protein>
    <submittedName>
        <fullName evidence="4">3-oxoacyl-[acyl-carrier protein] reductase</fullName>
        <ecNumber evidence="4">1.1.1.100</ecNumber>
    </submittedName>
</protein>
<evidence type="ECO:0000313" key="5">
    <source>
        <dbReference type="Proteomes" id="UP000019277"/>
    </source>
</evidence>
<evidence type="ECO:0000259" key="3">
    <source>
        <dbReference type="SMART" id="SM00822"/>
    </source>
</evidence>